<dbReference type="GO" id="GO:0004792">
    <property type="term" value="F:thiosulfate-cyanide sulfurtransferase activity"/>
    <property type="evidence" value="ECO:0007669"/>
    <property type="project" value="InterPro"/>
</dbReference>
<dbReference type="GO" id="GO:0046872">
    <property type="term" value="F:metal ion binding"/>
    <property type="evidence" value="ECO:0007669"/>
    <property type="project" value="UniProtKB-KW"/>
</dbReference>
<dbReference type="OrthoDB" id="3196337at2"/>
<feature type="domain" description="Rhodanese" evidence="2">
    <location>
        <begin position="363"/>
        <end position="442"/>
    </location>
</feature>
<dbReference type="PANTHER" id="PTHR43084">
    <property type="entry name" value="PERSULFIDE DIOXYGENASE ETHE1"/>
    <property type="match status" value="1"/>
</dbReference>
<dbReference type="CDD" id="cd07724">
    <property type="entry name" value="POD-like_MBL-fold"/>
    <property type="match status" value="1"/>
</dbReference>
<dbReference type="PANTHER" id="PTHR43084:SF1">
    <property type="entry name" value="PERSULFIDE DIOXYGENASE ETHE1, MITOCHONDRIAL"/>
    <property type="match status" value="1"/>
</dbReference>
<keyword evidence="1" id="KW-0479">Metal-binding</keyword>
<dbReference type="GO" id="GO:0016787">
    <property type="term" value="F:hydrolase activity"/>
    <property type="evidence" value="ECO:0007669"/>
    <property type="project" value="UniProtKB-KW"/>
</dbReference>
<accession>A0A1J4N3U5</accession>
<sequence>MIHDLVTAVPDRGLGNNAYLVDLGEGAALAVDASRDLRALRAEADRRGLRVTHAADTHLHADFLSGAVQLAADEGAQVLASKAGGRTFEHTALEDEQEIALNGGLVLRALATPGHTDEHLSFALLDGDRALGVFSGGSLIVGSAARVDLVDPARTESLARAQFRSVRRIAALGDDTALWPTHGGGSFCSTAATATSTSTIGKERATNALLDLDEEGFVRALLDSHGTYPTYFRRLGERNRRGPAVVGARPVLEAIPAQVAAEGQRHGVVLVDVRPIAAFAAAHPRDALSIPLRGAFASWLGWVAPHDRPIIVLRDEDQDPDEILWQALKIGYENLTGEISGGLAAWEEAGLPIASLPMTDVATAGEKRVIDVRQGREYEAGHVPGALHLELGSLENAAPGLADVPTLVMCGHGERAMSAASILQRHGFTRLTVLNGGPESVVLEAAE</sequence>
<evidence type="ECO:0000313" key="4">
    <source>
        <dbReference type="Proteomes" id="UP000033772"/>
    </source>
</evidence>
<dbReference type="InterPro" id="IPR001307">
    <property type="entry name" value="Thiosulphate_STrfase_CS"/>
</dbReference>
<dbReference type="SMART" id="SM00849">
    <property type="entry name" value="Lactamase_B"/>
    <property type="match status" value="1"/>
</dbReference>
<evidence type="ECO:0000259" key="2">
    <source>
        <dbReference type="PROSITE" id="PS50206"/>
    </source>
</evidence>
<comment type="caution">
    <text evidence="3">The sequence shown here is derived from an EMBL/GenBank/DDBJ whole genome shotgun (WGS) entry which is preliminary data.</text>
</comment>
<dbReference type="Gene3D" id="3.60.15.10">
    <property type="entry name" value="Ribonuclease Z/Hydroxyacylglutathione hydrolase-like"/>
    <property type="match status" value="1"/>
</dbReference>
<feature type="domain" description="Rhodanese" evidence="2">
    <location>
        <begin position="264"/>
        <end position="355"/>
    </location>
</feature>
<keyword evidence="4" id="KW-1185">Reference proteome</keyword>
<dbReference type="GO" id="GO:0070813">
    <property type="term" value="P:hydrogen sulfide metabolic process"/>
    <property type="evidence" value="ECO:0007669"/>
    <property type="project" value="TreeGrafter"/>
</dbReference>
<dbReference type="InterPro" id="IPR044528">
    <property type="entry name" value="POD-like_MBL-fold"/>
</dbReference>
<dbReference type="Pfam" id="PF00753">
    <property type="entry name" value="Lactamase_B"/>
    <property type="match status" value="1"/>
</dbReference>
<dbReference type="SUPFAM" id="SSF56281">
    <property type="entry name" value="Metallo-hydrolase/oxidoreductase"/>
    <property type="match status" value="1"/>
</dbReference>
<dbReference type="RefSeq" id="WP_045549853.1">
    <property type="nucleotide sequence ID" value="NZ_JZDQ02000017.1"/>
</dbReference>
<dbReference type="GO" id="GO:0006749">
    <property type="term" value="P:glutathione metabolic process"/>
    <property type="evidence" value="ECO:0007669"/>
    <property type="project" value="InterPro"/>
</dbReference>
<dbReference type="InterPro" id="IPR036866">
    <property type="entry name" value="RibonucZ/Hydroxyglut_hydro"/>
</dbReference>
<protein>
    <submittedName>
        <fullName evidence="3">MBL fold metallo-hydrolase</fullName>
    </submittedName>
</protein>
<dbReference type="Pfam" id="PF00581">
    <property type="entry name" value="Rhodanese"/>
    <property type="match status" value="2"/>
</dbReference>
<evidence type="ECO:0000313" key="3">
    <source>
        <dbReference type="EMBL" id="OIJ26237.1"/>
    </source>
</evidence>
<dbReference type="EMBL" id="JZDQ02000017">
    <property type="protein sequence ID" value="OIJ26237.1"/>
    <property type="molecule type" value="Genomic_DNA"/>
</dbReference>
<dbReference type="PROSITE" id="PS50206">
    <property type="entry name" value="RHODANESE_3"/>
    <property type="match status" value="2"/>
</dbReference>
<reference evidence="3" key="1">
    <citation type="submission" date="2016-10" db="EMBL/GenBank/DDBJ databases">
        <title>Draft Genome Sequence of Nocardioides luteus Strain BAFB, an Alkane-Degrading Bacterium Isolated from JP-7 Polluted Soil.</title>
        <authorList>
            <person name="Brown L."/>
            <person name="Ruiz O.N."/>
            <person name="Gunasekera T."/>
        </authorList>
    </citation>
    <scope>NUCLEOTIDE SEQUENCE [LARGE SCALE GENOMIC DNA]</scope>
    <source>
        <strain evidence="3">BAFB</strain>
    </source>
</reference>
<dbReference type="SMART" id="SM00450">
    <property type="entry name" value="RHOD"/>
    <property type="match status" value="2"/>
</dbReference>
<dbReference type="InterPro" id="IPR001763">
    <property type="entry name" value="Rhodanese-like_dom"/>
</dbReference>
<organism evidence="3 4">
    <name type="scientific">Nocardioides luteus</name>
    <dbReference type="NCBI Taxonomy" id="1844"/>
    <lineage>
        <taxon>Bacteria</taxon>
        <taxon>Bacillati</taxon>
        <taxon>Actinomycetota</taxon>
        <taxon>Actinomycetes</taxon>
        <taxon>Propionibacteriales</taxon>
        <taxon>Nocardioidaceae</taxon>
        <taxon>Nocardioides</taxon>
    </lineage>
</organism>
<dbReference type="AlphaFoldDB" id="A0A1J4N3U5"/>
<dbReference type="STRING" id="1844.UG56_013390"/>
<dbReference type="InterPro" id="IPR051682">
    <property type="entry name" value="Mito_Persulfide_Diox"/>
</dbReference>
<dbReference type="PROSITE" id="PS00380">
    <property type="entry name" value="RHODANESE_1"/>
    <property type="match status" value="1"/>
</dbReference>
<dbReference type="Gene3D" id="3.40.250.10">
    <property type="entry name" value="Rhodanese-like domain"/>
    <property type="match status" value="2"/>
</dbReference>
<dbReference type="GO" id="GO:0050313">
    <property type="term" value="F:sulfur dioxygenase activity"/>
    <property type="evidence" value="ECO:0007669"/>
    <property type="project" value="InterPro"/>
</dbReference>
<dbReference type="SUPFAM" id="SSF52821">
    <property type="entry name" value="Rhodanese/Cell cycle control phosphatase"/>
    <property type="match status" value="2"/>
</dbReference>
<dbReference type="Proteomes" id="UP000033772">
    <property type="component" value="Unassembled WGS sequence"/>
</dbReference>
<dbReference type="InterPro" id="IPR001279">
    <property type="entry name" value="Metallo-B-lactamas"/>
</dbReference>
<proteinExistence type="predicted"/>
<dbReference type="InterPro" id="IPR036873">
    <property type="entry name" value="Rhodanese-like_dom_sf"/>
</dbReference>
<gene>
    <name evidence="3" type="ORF">UG56_013390</name>
</gene>
<dbReference type="CDD" id="cd00158">
    <property type="entry name" value="RHOD"/>
    <property type="match status" value="2"/>
</dbReference>
<evidence type="ECO:0000256" key="1">
    <source>
        <dbReference type="ARBA" id="ARBA00022723"/>
    </source>
</evidence>
<name>A0A1J4N3U5_9ACTN</name>